<dbReference type="SMART" id="SM00298">
    <property type="entry name" value="CHROMO"/>
    <property type="match status" value="1"/>
</dbReference>
<dbReference type="STRING" id="1408163.A0A0F4YLN7"/>
<dbReference type="RefSeq" id="XP_013325799.1">
    <property type="nucleotide sequence ID" value="XM_013470345.1"/>
</dbReference>
<dbReference type="InterPro" id="IPR036397">
    <property type="entry name" value="RNaseH_sf"/>
</dbReference>
<evidence type="ECO:0000256" key="2">
    <source>
        <dbReference type="ARBA" id="ARBA00011353"/>
    </source>
</evidence>
<evidence type="ECO:0000259" key="5">
    <source>
        <dbReference type="PROSITE" id="PS50013"/>
    </source>
</evidence>
<dbReference type="CDD" id="cd00024">
    <property type="entry name" value="CD_CSD"/>
    <property type="match status" value="1"/>
</dbReference>
<dbReference type="GO" id="GO:0003676">
    <property type="term" value="F:nucleic acid binding"/>
    <property type="evidence" value="ECO:0007669"/>
    <property type="project" value="InterPro"/>
</dbReference>
<dbReference type="PROSITE" id="PS00598">
    <property type="entry name" value="CHROMO_1"/>
    <property type="match status" value="1"/>
</dbReference>
<evidence type="ECO:0000256" key="4">
    <source>
        <dbReference type="SAM" id="MobiDB-lite"/>
    </source>
</evidence>
<comment type="subcellular location">
    <subcellularLocation>
        <location evidence="1">Nucleus</location>
    </subcellularLocation>
</comment>
<feature type="domain" description="Chromo" evidence="5">
    <location>
        <begin position="189"/>
        <end position="247"/>
    </location>
</feature>
<feature type="region of interest" description="Disordered" evidence="4">
    <location>
        <begin position="234"/>
        <end position="261"/>
    </location>
</feature>
<dbReference type="Pfam" id="PF24626">
    <property type="entry name" value="SH3_Tf2-1"/>
    <property type="match status" value="1"/>
</dbReference>
<evidence type="ECO:0000313" key="6">
    <source>
        <dbReference type="EMBL" id="KKA19187.1"/>
    </source>
</evidence>
<dbReference type="GO" id="GO:0005634">
    <property type="term" value="C:nucleus"/>
    <property type="evidence" value="ECO:0007669"/>
    <property type="project" value="UniProtKB-SubCell"/>
</dbReference>
<gene>
    <name evidence="6" type="ORF">T310_6838</name>
</gene>
<dbReference type="Proteomes" id="UP000053958">
    <property type="component" value="Unassembled WGS sequence"/>
</dbReference>
<dbReference type="Gene3D" id="3.30.420.10">
    <property type="entry name" value="Ribonuclease H-like superfamily/Ribonuclease H"/>
    <property type="match status" value="1"/>
</dbReference>
<evidence type="ECO:0000256" key="1">
    <source>
        <dbReference type="ARBA" id="ARBA00004123"/>
    </source>
</evidence>
<dbReference type="AlphaFoldDB" id="A0A0F4YLN7"/>
<dbReference type="InterPro" id="IPR000953">
    <property type="entry name" value="Chromo/chromo_shadow_dom"/>
</dbReference>
<feature type="non-terminal residue" evidence="6">
    <location>
        <position position="1"/>
    </location>
</feature>
<dbReference type="Gene3D" id="2.40.50.40">
    <property type="match status" value="1"/>
</dbReference>
<dbReference type="PANTHER" id="PTHR45835">
    <property type="entry name" value="YALI0A06105P"/>
    <property type="match status" value="1"/>
</dbReference>
<dbReference type="GeneID" id="25319120"/>
<comment type="subunit">
    <text evidence="2">Component of the NuA4 histone acetyltransferase complex.</text>
</comment>
<protein>
    <submittedName>
        <fullName evidence="6">Retrovirus polyprotein</fullName>
    </submittedName>
</protein>
<dbReference type="InterPro" id="IPR023779">
    <property type="entry name" value="Chromodomain_CS"/>
</dbReference>
<dbReference type="Pfam" id="PF00385">
    <property type="entry name" value="Chromo"/>
    <property type="match status" value="1"/>
</dbReference>
<dbReference type="SUPFAM" id="SSF54160">
    <property type="entry name" value="Chromo domain-like"/>
    <property type="match status" value="1"/>
</dbReference>
<dbReference type="PANTHER" id="PTHR45835:SF99">
    <property type="entry name" value="CHROMO DOMAIN-CONTAINING PROTEIN-RELATED"/>
    <property type="match status" value="1"/>
</dbReference>
<organism evidence="6 7">
    <name type="scientific">Rasamsonia emersonii (strain ATCC 16479 / CBS 393.64 / IMI 116815)</name>
    <dbReference type="NCBI Taxonomy" id="1408163"/>
    <lineage>
        <taxon>Eukaryota</taxon>
        <taxon>Fungi</taxon>
        <taxon>Dikarya</taxon>
        <taxon>Ascomycota</taxon>
        <taxon>Pezizomycotina</taxon>
        <taxon>Eurotiomycetes</taxon>
        <taxon>Eurotiomycetidae</taxon>
        <taxon>Eurotiales</taxon>
        <taxon>Trichocomaceae</taxon>
        <taxon>Rasamsonia</taxon>
    </lineage>
</organism>
<evidence type="ECO:0000313" key="7">
    <source>
        <dbReference type="Proteomes" id="UP000053958"/>
    </source>
</evidence>
<proteinExistence type="predicted"/>
<accession>A0A0F4YLN7</accession>
<dbReference type="PROSITE" id="PS50013">
    <property type="entry name" value="CHROMO_2"/>
    <property type="match status" value="1"/>
</dbReference>
<dbReference type="InterPro" id="IPR016197">
    <property type="entry name" value="Chromo-like_dom_sf"/>
</dbReference>
<comment type="caution">
    <text evidence="6">The sequence shown here is derived from an EMBL/GenBank/DDBJ whole genome shotgun (WGS) entry which is preliminary data.</text>
</comment>
<keyword evidence="7" id="KW-1185">Reference proteome</keyword>
<name>A0A0F4YLN7_RASE3</name>
<dbReference type="InterPro" id="IPR023780">
    <property type="entry name" value="Chromo_domain"/>
</dbReference>
<keyword evidence="3" id="KW-0539">Nucleus</keyword>
<dbReference type="GO" id="GO:0006338">
    <property type="term" value="P:chromatin remodeling"/>
    <property type="evidence" value="ECO:0007669"/>
    <property type="project" value="UniProtKB-ARBA"/>
</dbReference>
<sequence>ETYLRAYCAYLQDDWEEWLPLAEFAHNNHDSETTGMSPFFANYGFHPRMGMEFPVSPPKDEPAANFVRRLLEIHQRLQEEMHYAQAKYEDSANRRRTPAPRYQVGDEVWLSSKNITTRRPTKKLDSLWLGPYPIVQVVSPLVYKLELPSTMRMRPVFHTNLLRPAATDPLTGQRPENPGPVIVDNQVVYRVDEILDSRRHYGHIQYLVKWSGWDIKDATWEPIEHVDGLDAQKEFHESYPDKPAPAPALRRSARRSSRLERGALTTFDRASKVAETAQVAHIDDINQASNREV</sequence>
<dbReference type="EMBL" id="LASV01000372">
    <property type="protein sequence ID" value="KKA19187.1"/>
    <property type="molecule type" value="Genomic_DNA"/>
</dbReference>
<reference evidence="6 7" key="1">
    <citation type="submission" date="2015-04" db="EMBL/GenBank/DDBJ databases">
        <authorList>
            <person name="Heijne W.H."/>
            <person name="Fedorova N.D."/>
            <person name="Nierman W.C."/>
            <person name="Vollebregt A.W."/>
            <person name="Zhao Z."/>
            <person name="Wu L."/>
            <person name="Kumar M."/>
            <person name="Stam H."/>
            <person name="van den Berg M.A."/>
            <person name="Pel H.J."/>
        </authorList>
    </citation>
    <scope>NUCLEOTIDE SEQUENCE [LARGE SCALE GENOMIC DNA]</scope>
    <source>
        <strain evidence="6 7">CBS 393.64</strain>
    </source>
</reference>
<evidence type="ECO:0000256" key="3">
    <source>
        <dbReference type="ARBA" id="ARBA00023242"/>
    </source>
</evidence>
<dbReference type="OrthoDB" id="4504104at2759"/>
<dbReference type="InterPro" id="IPR056924">
    <property type="entry name" value="SH3_Tf2-1"/>
</dbReference>